<evidence type="ECO:0000259" key="1">
    <source>
        <dbReference type="Pfam" id="PF12867"/>
    </source>
</evidence>
<gene>
    <name evidence="2" type="ORF">SAMN04488524_3881</name>
</gene>
<dbReference type="InterPro" id="IPR034660">
    <property type="entry name" value="DinB/YfiT-like"/>
</dbReference>
<protein>
    <submittedName>
        <fullName evidence="2">DinB superfamily protein</fullName>
    </submittedName>
</protein>
<dbReference type="AlphaFoldDB" id="A0A1W2DIY5"/>
<sequence length="169" mass="19087">MSRNELIKAVENAISGFQEQLSLIDTNQLNTIPYEGSWTAGQLGQHMRMANSGFVEVINGPVKDTERAADAQVAGIRETFLNFGLKMDAPDFVVPELREYKKDSLVNGLEKVKQDVVRAIEELDLDKTCVAFELPVYGYLTRLEAITFIIYHTQRHAQQLSRIRESLQA</sequence>
<dbReference type="STRING" id="151894.SAMN04488524_3881"/>
<feature type="domain" description="DinB-like" evidence="1">
    <location>
        <begin position="17"/>
        <end position="160"/>
    </location>
</feature>
<dbReference type="Gene3D" id="1.20.120.450">
    <property type="entry name" value="dinb family like domain"/>
    <property type="match status" value="1"/>
</dbReference>
<organism evidence="2 3">
    <name type="scientific">Pedobacter africanus</name>
    <dbReference type="NCBI Taxonomy" id="151894"/>
    <lineage>
        <taxon>Bacteria</taxon>
        <taxon>Pseudomonadati</taxon>
        <taxon>Bacteroidota</taxon>
        <taxon>Sphingobacteriia</taxon>
        <taxon>Sphingobacteriales</taxon>
        <taxon>Sphingobacteriaceae</taxon>
        <taxon>Pedobacter</taxon>
    </lineage>
</organism>
<proteinExistence type="predicted"/>
<reference evidence="3" key="1">
    <citation type="submission" date="2017-04" db="EMBL/GenBank/DDBJ databases">
        <authorList>
            <person name="Varghese N."/>
            <person name="Submissions S."/>
        </authorList>
    </citation>
    <scope>NUCLEOTIDE SEQUENCE [LARGE SCALE GENOMIC DNA]</scope>
    <source>
        <strain evidence="3">DSM 12126</strain>
    </source>
</reference>
<evidence type="ECO:0000313" key="2">
    <source>
        <dbReference type="EMBL" id="SMC97471.1"/>
    </source>
</evidence>
<dbReference type="SUPFAM" id="SSF109854">
    <property type="entry name" value="DinB/YfiT-like putative metalloenzymes"/>
    <property type="match status" value="1"/>
</dbReference>
<accession>A0A1W2DIY5</accession>
<keyword evidence="3" id="KW-1185">Reference proteome</keyword>
<evidence type="ECO:0000313" key="3">
    <source>
        <dbReference type="Proteomes" id="UP000192756"/>
    </source>
</evidence>
<dbReference type="EMBL" id="FWXT01000003">
    <property type="protein sequence ID" value="SMC97471.1"/>
    <property type="molecule type" value="Genomic_DNA"/>
</dbReference>
<dbReference type="Pfam" id="PF12867">
    <property type="entry name" value="DinB_2"/>
    <property type="match status" value="1"/>
</dbReference>
<name>A0A1W2DIY5_9SPHI</name>
<dbReference type="Proteomes" id="UP000192756">
    <property type="component" value="Unassembled WGS sequence"/>
</dbReference>
<dbReference type="OrthoDB" id="679284at2"/>
<dbReference type="RefSeq" id="WP_084240648.1">
    <property type="nucleotide sequence ID" value="NZ_FWXT01000003.1"/>
</dbReference>
<dbReference type="InterPro" id="IPR024775">
    <property type="entry name" value="DinB-like"/>
</dbReference>